<evidence type="ECO:0000256" key="3">
    <source>
        <dbReference type="ARBA" id="ARBA00022768"/>
    </source>
</evidence>
<evidence type="ECO:0000256" key="2">
    <source>
        <dbReference type="ARBA" id="ARBA00022741"/>
    </source>
</evidence>
<dbReference type="InterPro" id="IPR031157">
    <property type="entry name" value="G_TR_CS"/>
</dbReference>
<dbReference type="PROSITE" id="PS00301">
    <property type="entry name" value="G_TR_1"/>
    <property type="match status" value="1"/>
</dbReference>
<dbReference type="CDD" id="cd16262">
    <property type="entry name" value="EFG_III"/>
    <property type="match status" value="1"/>
</dbReference>
<dbReference type="AlphaFoldDB" id="A0A0W8FRF4"/>
<dbReference type="CDD" id="cd01680">
    <property type="entry name" value="EFG_like_IV"/>
    <property type="match status" value="1"/>
</dbReference>
<proteinExistence type="inferred from homology"/>
<keyword evidence="4" id="KW-0648">Protein biosynthesis</keyword>
<dbReference type="PRINTS" id="PR00315">
    <property type="entry name" value="ELONGATNFCT"/>
</dbReference>
<dbReference type="FunFam" id="3.30.70.870:FF:000001">
    <property type="entry name" value="Elongation factor G"/>
    <property type="match status" value="1"/>
</dbReference>
<dbReference type="Gene3D" id="3.30.70.240">
    <property type="match status" value="1"/>
</dbReference>
<accession>A0A0W8FRF4</accession>
<evidence type="ECO:0000256" key="1">
    <source>
        <dbReference type="ARBA" id="ARBA00005870"/>
    </source>
</evidence>
<dbReference type="EMBL" id="LNQE01000903">
    <property type="protein sequence ID" value="KUG23509.1"/>
    <property type="molecule type" value="Genomic_DNA"/>
</dbReference>
<dbReference type="Pfam" id="PF03144">
    <property type="entry name" value="GTP_EFTU_D2"/>
    <property type="match status" value="1"/>
</dbReference>
<dbReference type="InterPro" id="IPR014721">
    <property type="entry name" value="Ribsml_uS5_D2-typ_fold_subgr"/>
</dbReference>
<dbReference type="CDD" id="cd01886">
    <property type="entry name" value="EF-G"/>
    <property type="match status" value="1"/>
</dbReference>
<sequence>MAAKSKISRTRNIGIVAHIDAGKTTVTERILFYTGKSYKMGEVHDGEAVMDWMPQEQERGITITSAVTTCAWNNHDIHIIDTPGHVDFTIEVERSLRVLDGAIVVFCAVGCVQPQSETVWHQADKYGVPKIAFINKMDRVGADYFGAIEMMRERFTSMPVAIQIPAGSEDSFQGAIDLINWKMLVWDDATQGSEFSIREIPEEFADQAKLKWEKMIEILADVDDELADKYLDGEEITVAEIKKAVRKATISLKIVPVLCGAALRNKGIQPLLDAVIDYLPSPEDIPPVKGINPVTKKEEVRHSSDKEPLAALAFKIMMDEGRKLSYLRIYSGKISVNDEIYNSIKKKKEKIARLLRMHANKRERIEMASAGDIVAVLGLKTTTTGDTLCAEEHPIMLELIEFYEPVISQAIEAKTPADQEKLASALDKLIEEDPTLRVKYEDETAQTIISGMGELHLEIIVDRLLREFNCHVNVGRPRVVYRETIQKKVEMEGIFEKELGEKKHFGHVRISLTPRKRGVGNEIIINVGDSVIPAEYYDVIEEGIKEAMMNGVLNSYPVMDVGVMVTGGSFKDGESSAQGYKIAAATAFREGCKIADPVMLEPLMMVDIITPSEFMGDVIGDINARRGEIQSVNPKGTISEIKAKVPLKAMFGYSTDLRSSTQGRAIFSMIFSEYNKA</sequence>
<dbReference type="PROSITE" id="PS51722">
    <property type="entry name" value="G_TR_2"/>
    <property type="match status" value="1"/>
</dbReference>
<dbReference type="InterPro" id="IPR009022">
    <property type="entry name" value="EFG_III"/>
</dbReference>
<dbReference type="SMART" id="SM00838">
    <property type="entry name" value="EFG_C"/>
    <property type="match status" value="1"/>
</dbReference>
<dbReference type="InterPro" id="IPR005517">
    <property type="entry name" value="Transl_elong_EFG/EF2_IV"/>
</dbReference>
<dbReference type="FunFam" id="3.30.70.240:FF:000001">
    <property type="entry name" value="Elongation factor G"/>
    <property type="match status" value="1"/>
</dbReference>
<protein>
    <submittedName>
        <fullName evidence="7">Translation elongation factor g</fullName>
    </submittedName>
</protein>
<dbReference type="InterPro" id="IPR000640">
    <property type="entry name" value="EFG_V-like"/>
</dbReference>
<dbReference type="Gene3D" id="3.30.70.870">
    <property type="entry name" value="Elongation Factor G (Translational Gtpase), domain 3"/>
    <property type="match status" value="1"/>
</dbReference>
<dbReference type="InterPro" id="IPR004161">
    <property type="entry name" value="EFTu-like_2"/>
</dbReference>
<keyword evidence="5" id="KW-0342">GTP-binding</keyword>
<feature type="domain" description="Tr-type G" evidence="6">
    <location>
        <begin position="8"/>
        <end position="283"/>
    </location>
</feature>
<dbReference type="InterPro" id="IPR035647">
    <property type="entry name" value="EFG_III/V"/>
</dbReference>
<dbReference type="InterPro" id="IPR005225">
    <property type="entry name" value="Small_GTP-bd"/>
</dbReference>
<dbReference type="GO" id="GO:0005525">
    <property type="term" value="F:GTP binding"/>
    <property type="evidence" value="ECO:0007669"/>
    <property type="project" value="UniProtKB-KW"/>
</dbReference>
<dbReference type="InterPro" id="IPR020568">
    <property type="entry name" value="Ribosomal_Su5_D2-typ_SF"/>
</dbReference>
<dbReference type="FunFam" id="2.40.30.10:FF:000006">
    <property type="entry name" value="Elongation factor G"/>
    <property type="match status" value="1"/>
</dbReference>
<reference evidence="7" key="1">
    <citation type="journal article" date="2015" name="Proc. Natl. Acad. Sci. U.S.A.">
        <title>Networks of energetic and metabolic interactions define dynamics in microbial communities.</title>
        <authorList>
            <person name="Embree M."/>
            <person name="Liu J.K."/>
            <person name="Al-Bassam M.M."/>
            <person name="Zengler K."/>
        </authorList>
    </citation>
    <scope>NUCLEOTIDE SEQUENCE</scope>
</reference>
<keyword evidence="2" id="KW-0547">Nucleotide-binding</keyword>
<dbReference type="SUPFAM" id="SSF52540">
    <property type="entry name" value="P-loop containing nucleoside triphosphate hydrolases"/>
    <property type="match status" value="1"/>
</dbReference>
<dbReference type="InterPro" id="IPR000795">
    <property type="entry name" value="T_Tr_GTP-bd_dom"/>
</dbReference>
<dbReference type="GO" id="GO:0003746">
    <property type="term" value="F:translation elongation factor activity"/>
    <property type="evidence" value="ECO:0007669"/>
    <property type="project" value="UniProtKB-KW"/>
</dbReference>
<dbReference type="NCBIfam" id="TIGR00484">
    <property type="entry name" value="EF-G"/>
    <property type="match status" value="1"/>
</dbReference>
<evidence type="ECO:0000259" key="6">
    <source>
        <dbReference type="PROSITE" id="PS51722"/>
    </source>
</evidence>
<dbReference type="NCBIfam" id="TIGR00231">
    <property type="entry name" value="small_GTP"/>
    <property type="match status" value="1"/>
</dbReference>
<dbReference type="Pfam" id="PF14492">
    <property type="entry name" value="EFG_III"/>
    <property type="match status" value="1"/>
</dbReference>
<dbReference type="SUPFAM" id="SSF50447">
    <property type="entry name" value="Translation proteins"/>
    <property type="match status" value="1"/>
</dbReference>
<dbReference type="SUPFAM" id="SSF54980">
    <property type="entry name" value="EF-G C-terminal domain-like"/>
    <property type="match status" value="2"/>
</dbReference>
<dbReference type="Gene3D" id="3.40.50.300">
    <property type="entry name" value="P-loop containing nucleotide triphosphate hydrolases"/>
    <property type="match status" value="1"/>
</dbReference>
<comment type="similarity">
    <text evidence="1">Belongs to the TRAFAC class translation factor GTPase superfamily. Classic translation factor GTPase family. EF-G/EF-2 subfamily.</text>
</comment>
<dbReference type="InterPro" id="IPR041095">
    <property type="entry name" value="EFG_II"/>
</dbReference>
<dbReference type="PANTHER" id="PTHR43261:SF1">
    <property type="entry name" value="RIBOSOME-RELEASING FACTOR 2, MITOCHONDRIAL"/>
    <property type="match status" value="1"/>
</dbReference>
<dbReference type="InterPro" id="IPR009000">
    <property type="entry name" value="Transl_B-barrel_sf"/>
</dbReference>
<dbReference type="CDD" id="cd03713">
    <property type="entry name" value="EFG_mtEFG_C"/>
    <property type="match status" value="1"/>
</dbReference>
<dbReference type="PANTHER" id="PTHR43261">
    <property type="entry name" value="TRANSLATION ELONGATION FACTOR G-RELATED"/>
    <property type="match status" value="1"/>
</dbReference>
<dbReference type="CDD" id="cd04088">
    <property type="entry name" value="EFG_mtEFG_II"/>
    <property type="match status" value="1"/>
</dbReference>
<dbReference type="InterPro" id="IPR035649">
    <property type="entry name" value="EFG_V"/>
</dbReference>
<evidence type="ECO:0000256" key="5">
    <source>
        <dbReference type="ARBA" id="ARBA00023134"/>
    </source>
</evidence>
<dbReference type="GO" id="GO:0032790">
    <property type="term" value="P:ribosome disassembly"/>
    <property type="evidence" value="ECO:0007669"/>
    <property type="project" value="TreeGrafter"/>
</dbReference>
<dbReference type="InterPro" id="IPR004540">
    <property type="entry name" value="Transl_elong_EFG/EF2"/>
</dbReference>
<dbReference type="Gene3D" id="2.40.30.10">
    <property type="entry name" value="Translation factors"/>
    <property type="match status" value="1"/>
</dbReference>
<dbReference type="Pfam" id="PF00679">
    <property type="entry name" value="EFG_C"/>
    <property type="match status" value="1"/>
</dbReference>
<dbReference type="SMART" id="SM00889">
    <property type="entry name" value="EFG_IV"/>
    <property type="match status" value="1"/>
</dbReference>
<gene>
    <name evidence="7" type="ORF">ASZ90_006713</name>
</gene>
<evidence type="ECO:0000256" key="4">
    <source>
        <dbReference type="ARBA" id="ARBA00022917"/>
    </source>
</evidence>
<name>A0A0W8FRF4_9ZZZZ</name>
<keyword evidence="3 7" id="KW-0251">Elongation factor</keyword>
<dbReference type="HAMAP" id="MF_00054_B">
    <property type="entry name" value="EF_G_EF_2_B"/>
    <property type="match status" value="1"/>
</dbReference>
<dbReference type="NCBIfam" id="NF009381">
    <property type="entry name" value="PRK12740.1-5"/>
    <property type="match status" value="1"/>
</dbReference>
<comment type="caution">
    <text evidence="7">The sequence shown here is derived from an EMBL/GenBank/DDBJ whole genome shotgun (WGS) entry which is preliminary data.</text>
</comment>
<dbReference type="GO" id="GO:0003924">
    <property type="term" value="F:GTPase activity"/>
    <property type="evidence" value="ECO:0007669"/>
    <property type="project" value="InterPro"/>
</dbReference>
<dbReference type="Gene3D" id="3.30.230.10">
    <property type="match status" value="1"/>
</dbReference>
<dbReference type="InterPro" id="IPR027417">
    <property type="entry name" value="P-loop_NTPase"/>
</dbReference>
<dbReference type="Pfam" id="PF00009">
    <property type="entry name" value="GTP_EFTU"/>
    <property type="match status" value="1"/>
</dbReference>
<dbReference type="FunFam" id="3.40.50.300:FF:000029">
    <property type="entry name" value="Elongation factor G"/>
    <property type="match status" value="1"/>
</dbReference>
<evidence type="ECO:0000313" key="7">
    <source>
        <dbReference type="EMBL" id="KUG23509.1"/>
    </source>
</evidence>
<dbReference type="Pfam" id="PF03764">
    <property type="entry name" value="EFG_IV"/>
    <property type="match status" value="1"/>
</dbReference>
<organism evidence="7">
    <name type="scientific">hydrocarbon metagenome</name>
    <dbReference type="NCBI Taxonomy" id="938273"/>
    <lineage>
        <taxon>unclassified sequences</taxon>
        <taxon>metagenomes</taxon>
        <taxon>ecological metagenomes</taxon>
    </lineage>
</organism>
<dbReference type="SUPFAM" id="SSF54211">
    <property type="entry name" value="Ribosomal protein S5 domain 2-like"/>
    <property type="match status" value="1"/>
</dbReference>